<evidence type="ECO:0000313" key="2">
    <source>
        <dbReference type="EMBL" id="KAK7052791.1"/>
    </source>
</evidence>
<reference evidence="2 3" key="1">
    <citation type="journal article" date="2024" name="J Genomics">
        <title>Draft genome sequencing and assembly of Favolaschia claudopus CIRM-BRFM 2984 isolated from oak limbs.</title>
        <authorList>
            <person name="Navarro D."/>
            <person name="Drula E."/>
            <person name="Chaduli D."/>
            <person name="Cazenave R."/>
            <person name="Ahrendt S."/>
            <person name="Wang J."/>
            <person name="Lipzen A."/>
            <person name="Daum C."/>
            <person name="Barry K."/>
            <person name="Grigoriev I.V."/>
            <person name="Favel A."/>
            <person name="Rosso M.N."/>
            <person name="Martin F."/>
        </authorList>
    </citation>
    <scope>NUCLEOTIDE SEQUENCE [LARGE SCALE GENOMIC DNA]</scope>
    <source>
        <strain evidence="2 3">CIRM-BRFM 2984</strain>
    </source>
</reference>
<evidence type="ECO:0000313" key="3">
    <source>
        <dbReference type="Proteomes" id="UP001362999"/>
    </source>
</evidence>
<dbReference type="Proteomes" id="UP001362999">
    <property type="component" value="Unassembled WGS sequence"/>
</dbReference>
<sequence length="212" mass="23751">FSSSTTIISFVLPAFRTHKHSDFTSLSFYQHPARRLILPLGFLRPCPTRSFTMHPPALETPESESSRLSDPPYHQSMNHLQPQPSSPNITGLLILCRYSQLTTLYPCLILGLPSPTSNLSRYSFDSPVPKPVIFLSVTSPLPNPSPVPHDFSTFVDNLVLLSSFESSIHALTRHLRLQFTFTLGIAQAFAPNFSRHHSSGIHPRHFTFSIQS</sequence>
<evidence type="ECO:0000256" key="1">
    <source>
        <dbReference type="SAM" id="MobiDB-lite"/>
    </source>
</evidence>
<proteinExistence type="predicted"/>
<dbReference type="EMBL" id="JAWWNJ010000007">
    <property type="protein sequence ID" value="KAK7052791.1"/>
    <property type="molecule type" value="Genomic_DNA"/>
</dbReference>
<dbReference type="AlphaFoldDB" id="A0AAW0DN85"/>
<accession>A0AAW0DN85</accession>
<keyword evidence="3" id="KW-1185">Reference proteome</keyword>
<gene>
    <name evidence="2" type="ORF">R3P38DRAFT_3596168</name>
</gene>
<comment type="caution">
    <text evidence="2">The sequence shown here is derived from an EMBL/GenBank/DDBJ whole genome shotgun (WGS) entry which is preliminary data.</text>
</comment>
<protein>
    <submittedName>
        <fullName evidence="2">Uncharacterized protein</fullName>
    </submittedName>
</protein>
<name>A0AAW0DN85_9AGAR</name>
<feature type="non-terminal residue" evidence="2">
    <location>
        <position position="1"/>
    </location>
</feature>
<organism evidence="2 3">
    <name type="scientific">Favolaschia claudopus</name>
    <dbReference type="NCBI Taxonomy" id="2862362"/>
    <lineage>
        <taxon>Eukaryota</taxon>
        <taxon>Fungi</taxon>
        <taxon>Dikarya</taxon>
        <taxon>Basidiomycota</taxon>
        <taxon>Agaricomycotina</taxon>
        <taxon>Agaricomycetes</taxon>
        <taxon>Agaricomycetidae</taxon>
        <taxon>Agaricales</taxon>
        <taxon>Marasmiineae</taxon>
        <taxon>Mycenaceae</taxon>
        <taxon>Favolaschia</taxon>
    </lineage>
</organism>
<feature type="region of interest" description="Disordered" evidence="1">
    <location>
        <begin position="53"/>
        <end position="84"/>
    </location>
</feature>
<feature type="compositionally biased region" description="Polar residues" evidence="1">
    <location>
        <begin position="75"/>
        <end position="84"/>
    </location>
</feature>